<evidence type="ECO:0000259" key="11">
    <source>
        <dbReference type="PROSITE" id="PS51192"/>
    </source>
</evidence>
<dbReference type="Proteomes" id="UP000228510">
    <property type="component" value="Unassembled WGS sequence"/>
</dbReference>
<evidence type="ECO:0000256" key="3">
    <source>
        <dbReference type="ARBA" id="ARBA00022722"/>
    </source>
</evidence>
<dbReference type="InterPro" id="IPR027417">
    <property type="entry name" value="P-loop_NTPase"/>
</dbReference>
<comment type="caution">
    <text evidence="12">The sequence shown here is derived from an EMBL/GenBank/DDBJ whole genome shotgun (WGS) entry which is preliminary data.</text>
</comment>
<organism evidence="12 13">
    <name type="scientific">Candidatus Falkowbacteria bacterium CG10_big_fil_rev_8_21_14_0_10_44_15</name>
    <dbReference type="NCBI Taxonomy" id="1974569"/>
    <lineage>
        <taxon>Bacteria</taxon>
        <taxon>Candidatus Falkowiibacteriota</taxon>
    </lineage>
</organism>
<name>A0A2H0V041_9BACT</name>
<evidence type="ECO:0000256" key="1">
    <source>
        <dbReference type="ARBA" id="ARBA00000851"/>
    </source>
</evidence>
<dbReference type="InterPro" id="IPR040980">
    <property type="entry name" value="SWI2_SNF2"/>
</dbReference>
<comment type="similarity">
    <text evidence="2 10">Belongs to the HsdR family.</text>
</comment>
<dbReference type="Pfam" id="PF18766">
    <property type="entry name" value="SWI2_SNF2"/>
    <property type="match status" value="1"/>
</dbReference>
<dbReference type="CDD" id="cd22332">
    <property type="entry name" value="HsdR_N"/>
    <property type="match status" value="1"/>
</dbReference>
<evidence type="ECO:0000313" key="13">
    <source>
        <dbReference type="Proteomes" id="UP000228510"/>
    </source>
</evidence>
<sequence length="1029" mass="115879">MKYTESTLEEATLEWLEELGYSVVGGPEIAPAPDGEKPERDSYSDVVLAGRLKKAIDQINPDIPEPAREEAFKKVLRSANFSPQLILNNQAFHTLLHDGIDVEYQRPDGSIAGDKVKLIDVTDPDKNDFLAVNQFTVIEQNKNRRPDVLIFINGLPLGIIELKNPADVNATVKNAFNQIQTYKQDIPSLFAYNELAIISDGNEARVGTISANWEWFTRWRTVDGETIAPNSLPQLEVLLKGILAKDRVLDIVTNFSVFEKDGEKIIKKLAAYHQYHATNKAVKKTIEATGQKGDRRCGVVWHTQGSGKSLTMVFYSGKIIQALNNPTVIVLTDRNDLDDQLFGTFSRCSHLLRQAPKQVDTREQLKEYLKVASGGVVFTTIQKFLPETGQLAYPRLSDRSNIVVIADEAHRSQYDFIDGFARHIHDALPNASFIGFTGTPIELTDKNTRAVFGDYIDIYDVSRSVEDKATVPIYYEARLAKISLKADERPKIDPEFEELTEGEEVKRKEKLKSKWARLEALIGSKKRITLIAKDIVDHFEERLSTISGKGMIVVMSRRIAVELYREIVKLRPDWENRDDKQGFVKVVMTGSAADPLDWQQHIRNKSARHDLANRMKDSNDELKLAIVRDMWLTGFDVPCLHTMYLDKPMKGHGLMQTIARVNRVFGDKPGGLIVDYLGVAPELKDALAYYADNDRKKVAIPQEEAVRIMLEKYEIVCGLFHGFDYKKDLFGSAAQKTRLIASGMDFILGLEDGTKRYIQAVTELSFAFSLSVPNEESLKIRDEVAFFQAVNAGIRKSLGGKGGGGGGPTDDDYQEAIKQIVSGAIVSDKVIDIYSATGIKTPDLSILSDEFLAEVKNLPHKNLAFEMLKRLLNNEIVSMMKSNLVKSRSFAEMLEETIKKYQNRTIEAAQVISELVDLAKKIRTEKGRGKDIGLTMEEVAFYDALCVNESAVKELGDKILMQIARELVEMLRRNTTIDWTIKESIQAKLRVYVKKLLRKYHYPPDRQGNATQTVLEQANLLCKDWSGNE</sequence>
<evidence type="ECO:0000256" key="5">
    <source>
        <dbReference type="ARBA" id="ARBA00022747"/>
    </source>
</evidence>
<proteinExistence type="inferred from homology"/>
<dbReference type="Pfam" id="PF11867">
    <property type="entry name" value="T1RH-like_C"/>
    <property type="match status" value="1"/>
</dbReference>
<dbReference type="EC" id="3.1.21.3" evidence="10"/>
<dbReference type="InterPro" id="IPR021810">
    <property type="entry name" value="T1RH-like_C"/>
</dbReference>
<dbReference type="InterPro" id="IPR004473">
    <property type="entry name" value="Restrct_endonuc_typeI_HsdR"/>
</dbReference>
<dbReference type="Pfam" id="PF22679">
    <property type="entry name" value="T1R_D3-like"/>
    <property type="match status" value="1"/>
</dbReference>
<evidence type="ECO:0000256" key="7">
    <source>
        <dbReference type="ARBA" id="ARBA00022801"/>
    </source>
</evidence>
<dbReference type="InterPro" id="IPR007409">
    <property type="entry name" value="Restrct_endonuc_type1_HsdR_N"/>
</dbReference>
<evidence type="ECO:0000256" key="6">
    <source>
        <dbReference type="ARBA" id="ARBA00022759"/>
    </source>
</evidence>
<accession>A0A2H0V041</accession>
<evidence type="ECO:0000256" key="2">
    <source>
        <dbReference type="ARBA" id="ARBA00008598"/>
    </source>
</evidence>
<gene>
    <name evidence="12" type="ORF">COU01_01695</name>
</gene>
<dbReference type="InterPro" id="IPR014001">
    <property type="entry name" value="Helicase_ATP-bd"/>
</dbReference>
<evidence type="ECO:0000256" key="9">
    <source>
        <dbReference type="ARBA" id="ARBA00023125"/>
    </source>
</evidence>
<reference evidence="13" key="1">
    <citation type="submission" date="2017-09" db="EMBL/GenBank/DDBJ databases">
        <title>Depth-based differentiation of microbial function through sediment-hosted aquifers and enrichment of novel symbionts in the deep terrestrial subsurface.</title>
        <authorList>
            <person name="Probst A.J."/>
            <person name="Ladd B."/>
            <person name="Jarett J.K."/>
            <person name="Geller-Mcgrath D.E."/>
            <person name="Sieber C.M.K."/>
            <person name="Emerson J.B."/>
            <person name="Anantharaman K."/>
            <person name="Thomas B.C."/>
            <person name="Malmstrom R."/>
            <person name="Stieglmeier M."/>
            <person name="Klingl A."/>
            <person name="Woyke T."/>
            <person name="Ryan C.M."/>
            <person name="Banfield J.F."/>
        </authorList>
    </citation>
    <scope>NUCLEOTIDE SEQUENCE [LARGE SCALE GENOMIC DNA]</scope>
</reference>
<dbReference type="CDD" id="cd18800">
    <property type="entry name" value="SF2_C_EcoR124I-like"/>
    <property type="match status" value="1"/>
</dbReference>
<evidence type="ECO:0000256" key="4">
    <source>
        <dbReference type="ARBA" id="ARBA00022741"/>
    </source>
</evidence>
<keyword evidence="9 10" id="KW-0238">DNA-binding</keyword>
<evidence type="ECO:0000256" key="10">
    <source>
        <dbReference type="RuleBase" id="RU364115"/>
    </source>
</evidence>
<dbReference type="GO" id="GO:0009035">
    <property type="term" value="F:type I site-specific deoxyribonuclease activity"/>
    <property type="evidence" value="ECO:0007669"/>
    <property type="project" value="UniProtKB-EC"/>
</dbReference>
<evidence type="ECO:0000313" key="12">
    <source>
        <dbReference type="EMBL" id="PIR92432.1"/>
    </source>
</evidence>
<dbReference type="Gene3D" id="3.90.1570.50">
    <property type="match status" value="1"/>
</dbReference>
<dbReference type="InterPro" id="IPR051268">
    <property type="entry name" value="Type-I_R_enzyme_R_subunit"/>
</dbReference>
<keyword evidence="6" id="KW-0255">Endonuclease</keyword>
<dbReference type="GO" id="GO:0005524">
    <property type="term" value="F:ATP binding"/>
    <property type="evidence" value="ECO:0007669"/>
    <property type="project" value="UniProtKB-KW"/>
</dbReference>
<dbReference type="CDD" id="cd18030">
    <property type="entry name" value="DEXHc_RE_I_HsdR"/>
    <property type="match status" value="1"/>
</dbReference>
<dbReference type="PANTHER" id="PTHR30195">
    <property type="entry name" value="TYPE I SITE-SPECIFIC DEOXYRIBONUCLEASE PROTEIN SUBUNIT M AND R"/>
    <property type="match status" value="1"/>
</dbReference>
<dbReference type="InterPro" id="IPR055180">
    <property type="entry name" value="HsdR_RecA-like_helicase_dom_2"/>
</dbReference>
<evidence type="ECO:0000256" key="8">
    <source>
        <dbReference type="ARBA" id="ARBA00022840"/>
    </source>
</evidence>
<dbReference type="NCBIfam" id="TIGR00348">
    <property type="entry name" value="hsdR"/>
    <property type="match status" value="1"/>
</dbReference>
<dbReference type="Pfam" id="PF04313">
    <property type="entry name" value="HSDR_N"/>
    <property type="match status" value="1"/>
</dbReference>
<dbReference type="Gene3D" id="3.40.50.300">
    <property type="entry name" value="P-loop containing nucleotide triphosphate hydrolases"/>
    <property type="match status" value="2"/>
</dbReference>
<comment type="subunit">
    <text evidence="10">The type I restriction/modification system is composed of three polypeptides R, M and S.</text>
</comment>
<keyword evidence="12" id="KW-0347">Helicase</keyword>
<keyword evidence="4 10" id="KW-0547">Nucleotide-binding</keyword>
<feature type="domain" description="Helicase ATP-binding" evidence="11">
    <location>
        <begin position="289"/>
        <end position="458"/>
    </location>
</feature>
<comment type="function">
    <text evidence="10">Subunit R is required for both nuclease and ATPase activities, but not for modification.</text>
</comment>
<keyword evidence="7 10" id="KW-0378">Hydrolase</keyword>
<dbReference type="PROSITE" id="PS51192">
    <property type="entry name" value="HELICASE_ATP_BIND_1"/>
    <property type="match status" value="1"/>
</dbReference>
<dbReference type="PANTHER" id="PTHR30195:SF15">
    <property type="entry name" value="TYPE I RESTRICTION ENZYME HINDI ENDONUCLEASE SUBUNIT"/>
    <property type="match status" value="1"/>
</dbReference>
<dbReference type="GO" id="GO:0009307">
    <property type="term" value="P:DNA restriction-modification system"/>
    <property type="evidence" value="ECO:0007669"/>
    <property type="project" value="UniProtKB-KW"/>
</dbReference>
<dbReference type="GO" id="GO:0004386">
    <property type="term" value="F:helicase activity"/>
    <property type="evidence" value="ECO:0007669"/>
    <property type="project" value="UniProtKB-KW"/>
</dbReference>
<dbReference type="GO" id="GO:0003677">
    <property type="term" value="F:DNA binding"/>
    <property type="evidence" value="ECO:0007669"/>
    <property type="project" value="UniProtKB-KW"/>
</dbReference>
<dbReference type="EMBL" id="PFAT01000024">
    <property type="protein sequence ID" value="PIR92432.1"/>
    <property type="molecule type" value="Genomic_DNA"/>
</dbReference>
<comment type="catalytic activity">
    <reaction evidence="1 10">
        <text>Endonucleolytic cleavage of DNA to give random double-stranded fragments with terminal 5'-phosphates, ATP is simultaneously hydrolyzed.</text>
        <dbReference type="EC" id="3.1.21.3"/>
    </reaction>
</comment>
<keyword evidence="8 10" id="KW-0067">ATP-binding</keyword>
<dbReference type="AlphaFoldDB" id="A0A2H0V041"/>
<keyword evidence="3" id="KW-0540">Nuclease</keyword>
<dbReference type="SUPFAM" id="SSF52540">
    <property type="entry name" value="P-loop containing nucleoside triphosphate hydrolases"/>
    <property type="match status" value="1"/>
</dbReference>
<protein>
    <recommendedName>
        <fullName evidence="10">Type I restriction enzyme endonuclease subunit</fullName>
        <shortName evidence="10">R protein</shortName>
        <ecNumber evidence="10">3.1.21.3</ecNumber>
    </recommendedName>
</protein>
<keyword evidence="5 10" id="KW-0680">Restriction system</keyword>
<dbReference type="SMART" id="SM00487">
    <property type="entry name" value="DEXDc"/>
    <property type="match status" value="1"/>
</dbReference>